<keyword evidence="1" id="KW-0732">Signal</keyword>
<evidence type="ECO:0000256" key="1">
    <source>
        <dbReference type="SAM" id="SignalP"/>
    </source>
</evidence>
<dbReference type="EMBL" id="JAPQKH010000001">
    <property type="protein sequence ID" value="KAJ5116931.1"/>
    <property type="molecule type" value="Genomic_DNA"/>
</dbReference>
<gene>
    <name evidence="2" type="ORF">N7456_001279</name>
</gene>
<feature type="chain" id="PRO_5040966670" evidence="1">
    <location>
        <begin position="19"/>
        <end position="192"/>
    </location>
</feature>
<name>A0A9W9GE36_9EURO</name>
<sequence>MRPVSFLSALALIPAVISSPVAGVNLVARDDDRGEETISGLGARKQAVTGAGGNTRDLAIAMLETKTMTADYTYGDGKSGDSTNFGIFKQNWYMLRNSASEFLGETVDQVSNGAILNTDLGKDIKARHDGEEKFGFDVWFAGHRDGESGVDNPNTADITGYKDAVLWIQQQIESDEKYQSDDTRFWVKVQAI</sequence>
<dbReference type="AlphaFoldDB" id="A0A9W9GE36"/>
<dbReference type="Proteomes" id="UP001149165">
    <property type="component" value="Unassembled WGS sequence"/>
</dbReference>
<dbReference type="OrthoDB" id="2888121at2759"/>
<reference evidence="2" key="2">
    <citation type="journal article" date="2023" name="IMA Fungus">
        <title>Comparative genomic study of the Penicillium genus elucidates a diverse pangenome and 15 lateral gene transfer events.</title>
        <authorList>
            <person name="Petersen C."/>
            <person name="Sorensen T."/>
            <person name="Nielsen M.R."/>
            <person name="Sondergaard T.E."/>
            <person name="Sorensen J.L."/>
            <person name="Fitzpatrick D.A."/>
            <person name="Frisvad J.C."/>
            <person name="Nielsen K.L."/>
        </authorList>
    </citation>
    <scope>NUCLEOTIDE SEQUENCE</scope>
    <source>
        <strain evidence="2">IBT 30069</strain>
    </source>
</reference>
<evidence type="ECO:0000313" key="3">
    <source>
        <dbReference type="Proteomes" id="UP001149165"/>
    </source>
</evidence>
<accession>A0A9W9GE36</accession>
<comment type="caution">
    <text evidence="2">The sequence shown here is derived from an EMBL/GenBank/DDBJ whole genome shotgun (WGS) entry which is preliminary data.</text>
</comment>
<feature type="signal peptide" evidence="1">
    <location>
        <begin position="1"/>
        <end position="18"/>
    </location>
</feature>
<evidence type="ECO:0000313" key="2">
    <source>
        <dbReference type="EMBL" id="KAJ5116931.1"/>
    </source>
</evidence>
<proteinExistence type="predicted"/>
<organism evidence="2 3">
    <name type="scientific">Penicillium angulare</name>
    <dbReference type="NCBI Taxonomy" id="116970"/>
    <lineage>
        <taxon>Eukaryota</taxon>
        <taxon>Fungi</taxon>
        <taxon>Dikarya</taxon>
        <taxon>Ascomycota</taxon>
        <taxon>Pezizomycotina</taxon>
        <taxon>Eurotiomycetes</taxon>
        <taxon>Eurotiomycetidae</taxon>
        <taxon>Eurotiales</taxon>
        <taxon>Aspergillaceae</taxon>
        <taxon>Penicillium</taxon>
    </lineage>
</organism>
<dbReference type="InterPro" id="IPR049168">
    <property type="entry name" value="Glyco_hydro_134"/>
</dbReference>
<dbReference type="Pfam" id="PF21087">
    <property type="entry name" value="Glyco_hydro_134"/>
    <property type="match status" value="1"/>
</dbReference>
<reference evidence="2" key="1">
    <citation type="submission" date="2022-11" db="EMBL/GenBank/DDBJ databases">
        <authorList>
            <person name="Petersen C."/>
        </authorList>
    </citation>
    <scope>NUCLEOTIDE SEQUENCE</scope>
    <source>
        <strain evidence="2">IBT 30069</strain>
    </source>
</reference>
<dbReference type="CDD" id="cd19610">
    <property type="entry name" value="mannanase_GH134"/>
    <property type="match status" value="1"/>
</dbReference>
<keyword evidence="3" id="KW-1185">Reference proteome</keyword>
<protein>
    <submittedName>
        <fullName evidence="2">Uncharacterized protein</fullName>
    </submittedName>
</protein>